<organism evidence="3 4">
    <name type="scientific">Zingiber officinale</name>
    <name type="common">Ginger</name>
    <name type="synonym">Amomum zingiber</name>
    <dbReference type="NCBI Taxonomy" id="94328"/>
    <lineage>
        <taxon>Eukaryota</taxon>
        <taxon>Viridiplantae</taxon>
        <taxon>Streptophyta</taxon>
        <taxon>Embryophyta</taxon>
        <taxon>Tracheophyta</taxon>
        <taxon>Spermatophyta</taxon>
        <taxon>Magnoliopsida</taxon>
        <taxon>Liliopsida</taxon>
        <taxon>Zingiberales</taxon>
        <taxon>Zingiberaceae</taxon>
        <taxon>Zingiber</taxon>
    </lineage>
</organism>
<proteinExistence type="predicted"/>
<feature type="transmembrane region" description="Helical" evidence="2">
    <location>
        <begin position="15"/>
        <end position="35"/>
    </location>
</feature>
<keyword evidence="2" id="KW-0812">Transmembrane</keyword>
<evidence type="ECO:0000313" key="3">
    <source>
        <dbReference type="EMBL" id="KAG6525031.1"/>
    </source>
</evidence>
<reference evidence="3 4" key="1">
    <citation type="submission" date="2020-08" db="EMBL/GenBank/DDBJ databases">
        <title>Plant Genome Project.</title>
        <authorList>
            <person name="Zhang R.-G."/>
        </authorList>
    </citation>
    <scope>NUCLEOTIDE SEQUENCE [LARGE SCALE GENOMIC DNA]</scope>
    <source>
        <tissue evidence="3">Rhizome</tissue>
    </source>
</reference>
<feature type="region of interest" description="Disordered" evidence="1">
    <location>
        <begin position="84"/>
        <end position="106"/>
    </location>
</feature>
<protein>
    <submittedName>
        <fullName evidence="3">Uncharacterized protein</fullName>
    </submittedName>
</protein>
<feature type="compositionally biased region" description="Basic and acidic residues" evidence="1">
    <location>
        <begin position="89"/>
        <end position="100"/>
    </location>
</feature>
<keyword evidence="2" id="KW-1133">Transmembrane helix</keyword>
<dbReference type="AlphaFoldDB" id="A0A8J5LVY8"/>
<sequence length="106" mass="11455">MAYCKICLLNNAMRVVNLVVNFCGLAIIIYSLCLLKAWKQAVAEFDAAASTLPAPWYPSMQSSIEEVMGRIAMVHDDVSGKCVGAGSSFKDDGTSRKESLPKSSYA</sequence>
<accession>A0A8J5LVY8</accession>
<evidence type="ECO:0000313" key="4">
    <source>
        <dbReference type="Proteomes" id="UP000734854"/>
    </source>
</evidence>
<dbReference type="EMBL" id="JACMSC010000004">
    <property type="protein sequence ID" value="KAG6525031.1"/>
    <property type="molecule type" value="Genomic_DNA"/>
</dbReference>
<evidence type="ECO:0000256" key="2">
    <source>
        <dbReference type="SAM" id="Phobius"/>
    </source>
</evidence>
<gene>
    <name evidence="3" type="ORF">ZIOFF_014983</name>
</gene>
<comment type="caution">
    <text evidence="3">The sequence shown here is derived from an EMBL/GenBank/DDBJ whole genome shotgun (WGS) entry which is preliminary data.</text>
</comment>
<evidence type="ECO:0000256" key="1">
    <source>
        <dbReference type="SAM" id="MobiDB-lite"/>
    </source>
</evidence>
<keyword evidence="4" id="KW-1185">Reference proteome</keyword>
<keyword evidence="2" id="KW-0472">Membrane</keyword>
<name>A0A8J5LVY8_ZINOF</name>
<dbReference type="Proteomes" id="UP000734854">
    <property type="component" value="Unassembled WGS sequence"/>
</dbReference>